<dbReference type="AlphaFoldDB" id="A0A9P8TUE7"/>
<gene>
    <name evidence="1" type="ORF">Trco_007126</name>
</gene>
<dbReference type="Proteomes" id="UP000827724">
    <property type="component" value="Unassembled WGS sequence"/>
</dbReference>
<protein>
    <submittedName>
        <fullName evidence="1">Uncharacterized protein</fullName>
    </submittedName>
</protein>
<proteinExistence type="predicted"/>
<organism evidence="1 2">
    <name type="scientific">Trichoderma cornu-damae</name>
    <dbReference type="NCBI Taxonomy" id="654480"/>
    <lineage>
        <taxon>Eukaryota</taxon>
        <taxon>Fungi</taxon>
        <taxon>Dikarya</taxon>
        <taxon>Ascomycota</taxon>
        <taxon>Pezizomycotina</taxon>
        <taxon>Sordariomycetes</taxon>
        <taxon>Hypocreomycetidae</taxon>
        <taxon>Hypocreales</taxon>
        <taxon>Hypocreaceae</taxon>
        <taxon>Trichoderma</taxon>
    </lineage>
</organism>
<reference evidence="1" key="1">
    <citation type="submission" date="2021-08" db="EMBL/GenBank/DDBJ databases">
        <title>Chromosome-Level Trichoderma cornu-damae using Hi-C Data.</title>
        <authorList>
            <person name="Kim C.S."/>
        </authorList>
    </citation>
    <scope>NUCLEOTIDE SEQUENCE</scope>
    <source>
        <strain evidence="1">KA19-0412C</strain>
    </source>
</reference>
<name>A0A9P8TUE7_9HYPO</name>
<sequence length="178" mass="20525">MVRKILEMFQRSRRANRAFIWKLVRMEHERITREYQSFGKWELLAAVQELIVHVLMRIVEGPQEYLNFDTQITLSIVKVIGTVYHVDITSACPFAVTLKASPLPSQQALWCAYNELDWNVEYSKNIKQSRPHGILSNGDLVSLQSGVGYNRCKKPDRDDWYAGADNLGILVIMVANIR</sequence>
<accession>A0A9P8TUE7</accession>
<evidence type="ECO:0000313" key="1">
    <source>
        <dbReference type="EMBL" id="KAH6605419.1"/>
    </source>
</evidence>
<evidence type="ECO:0000313" key="2">
    <source>
        <dbReference type="Proteomes" id="UP000827724"/>
    </source>
</evidence>
<dbReference type="EMBL" id="JAIWOZ010000005">
    <property type="protein sequence ID" value="KAH6605419.1"/>
    <property type="molecule type" value="Genomic_DNA"/>
</dbReference>
<dbReference type="OrthoDB" id="5423818at2759"/>
<comment type="caution">
    <text evidence="1">The sequence shown here is derived from an EMBL/GenBank/DDBJ whole genome shotgun (WGS) entry which is preliminary data.</text>
</comment>
<keyword evidence="2" id="KW-1185">Reference proteome</keyword>